<gene>
    <name evidence="1" type="ORF">GCM10009827_119540</name>
</gene>
<accession>A0ABN2DHY9</accession>
<proteinExistence type="predicted"/>
<evidence type="ECO:0000313" key="2">
    <source>
        <dbReference type="Proteomes" id="UP001501470"/>
    </source>
</evidence>
<protein>
    <submittedName>
        <fullName evidence="1">Uncharacterized protein</fullName>
    </submittedName>
</protein>
<organism evidence="1 2">
    <name type="scientific">Dactylosporangium maewongense</name>
    <dbReference type="NCBI Taxonomy" id="634393"/>
    <lineage>
        <taxon>Bacteria</taxon>
        <taxon>Bacillati</taxon>
        <taxon>Actinomycetota</taxon>
        <taxon>Actinomycetes</taxon>
        <taxon>Micromonosporales</taxon>
        <taxon>Micromonosporaceae</taxon>
        <taxon>Dactylosporangium</taxon>
    </lineage>
</organism>
<comment type="caution">
    <text evidence="1">The sequence shown here is derived from an EMBL/GenBank/DDBJ whole genome shotgun (WGS) entry which is preliminary data.</text>
</comment>
<keyword evidence="2" id="KW-1185">Reference proteome</keyword>
<name>A0ABN2DHY9_9ACTN</name>
<reference evidence="1 2" key="1">
    <citation type="journal article" date="2019" name="Int. J. Syst. Evol. Microbiol.">
        <title>The Global Catalogue of Microorganisms (GCM) 10K type strain sequencing project: providing services to taxonomists for standard genome sequencing and annotation.</title>
        <authorList>
            <consortium name="The Broad Institute Genomics Platform"/>
            <consortium name="The Broad Institute Genome Sequencing Center for Infectious Disease"/>
            <person name="Wu L."/>
            <person name="Ma J."/>
        </authorList>
    </citation>
    <scope>NUCLEOTIDE SEQUENCE [LARGE SCALE GENOMIC DNA]</scope>
    <source>
        <strain evidence="1 2">JCM 15933</strain>
    </source>
</reference>
<evidence type="ECO:0000313" key="1">
    <source>
        <dbReference type="EMBL" id="GAA1577874.1"/>
    </source>
</evidence>
<dbReference type="EMBL" id="BAAAQD010000069">
    <property type="protein sequence ID" value="GAA1577874.1"/>
    <property type="molecule type" value="Genomic_DNA"/>
</dbReference>
<sequence>MGNVPHDQRYRTSSAISVNEVDVLTERAKLAWPNIERLTILIPQKSRDAEAVNARAYLTDLEVVRSGLARSEITIEAMVTVAS</sequence>
<dbReference type="Proteomes" id="UP001501470">
    <property type="component" value="Unassembled WGS sequence"/>
</dbReference>